<sequence>MPPRKTRGRSQETIESNSKDSQAVVEEIEDITEIDHLASMRRRRSSRVTTRPNYEVTPKRRKLDKAESTAVTPSVDNINQTENQTQSEHIVKLNNLDELPSIFKKSNRNKQFEPKLPPKMFNKSKKEIIIKENLSELIISNNKLIDELHYLKNFISLPFFEPEKISRLTESYINFSSDYQLWPKDNTTTQSRRSRRVNNDTIDPYFNEINKLASETEKKRLDEALKQEEEEIQQEDQEDQEEVEQEEDSDVIEVKEKEIKESKQNNKDKKKTKQEKQEKVETKGKTRGRKPKKLEAPITIEDSNDEPKEDDDIIETAPPVKTYAKRGRKKKVVPEPKENISENEETQETEETLEEDLEEEEDSGMESDITDLLPSDYKLPKSIKLNINIEPQPITHPLHVAKKQFPDLKSYLDSFKATMEEPSRDLDQADYKIYLNDQNNFVSKIRNAIDNKLLRIDFNENIFRNVPAGTREPTMIKKNTILHQQLIKEPINPFRLKGQLTHNDHLMAQGMVSAKLLKDRRNNRIQKCRRIAQMVETYFKRLSKEEERQSKDTERKIIRLARETAKEVKKRWTVAVKAYKILEEREKERERAEKSKEQLSRILDHSTKVLGAQLTRRSESATATDDESRRRDGSMEPEADSDNGSNSDASEDLNMSTSEDESENEKPEEPLAKDGVSDDAKLTVDQLKEKYKDLDTASASNAEDEDDEVNADGEESDLEDVVPDEDDKNFSSGLSALYSGSGNGSGNGDATDVKPQGIVDQMTEDEVKQLMDNDKDKNPILDSDSDGDNDSLSSDVSDSDNDSEFESENEVSDNSQLSSVKQNGKTNPKPKSGLASLFGNGQMEADSDDESDYNSDTDKVGDAETDSSSVENNTKNESKQRQDSTEPGANDNDNDNTNGNTTEDDESSKIPDVPVPSLLRGTLRIYQKQGLNWLASLYNNGTNGILADEMGLGKTIQTISLISYLACEKNIWGPHLIVVPTSVMLNWEMEFKRFAPGFKVLTYYGSPQQRKEKRKGWNKPDTFHVCITSYQLVVHDQQIFRRKKWKYMILDEAHNIKNFRSQRWRSLLNFNTENRLLLTGTPLQNNIMELWSLLYFLMPSSRLNSQQLLPDGFANLTDFQQWFGRPVDKIIQSGGTSAMADEQTKKTVSKLHQVLRPYILRRLKADVEKQMPAKYEHIVYCRLSKRQRLLYDDFMSRAQTKETLASGNFLSIINCLMQLRKVCNHPDLFEVRPILTSFPLEKSVSSTFELKELVVRRNLRKDYENQVSLDLLNLLPVNNNDLSETDSASITKLSADKLFANECDKLNKLLSVPVKPNYSDLAGYFEYLKYRENEESLDLFKQRLYVNKLRCQRKPLFGPRLLNLLTIKDNKIGSDTLENFQLQRLGLVLNLNDRVEQMSDIIEKYSFVTPKVVSLDLNDRLIPSPVQKMLTNKLVENKIENPFHQSQVKLSIAFPDKSLLQYDCGKLQKLAVLLHDLTSQGHRALIFTQMTKVLDVLEKFLNIHGYKYMRLDGATKIEDRQLLTEKFNKDARIDCFILSTRSGGLGINLTGADTVIFYDSDWNPAMDKQCQDRCHRIGQTRDVHIYRFVSEYTIESNILKKANQKRQLDDVIIQEGDFTTDYFSKLSVKDLLGEPDDTVNGESGESGESVEAVSNGGGNSAANNDKCR</sequence>
<proteinExistence type="predicted"/>
<name>A0ACB5THX1_CANBO</name>
<keyword evidence="2" id="KW-1185">Reference proteome</keyword>
<dbReference type="EMBL" id="BSXV01000311">
    <property type="protein sequence ID" value="GME88552.1"/>
    <property type="molecule type" value="Genomic_DNA"/>
</dbReference>
<evidence type="ECO:0000313" key="1">
    <source>
        <dbReference type="EMBL" id="GME88552.1"/>
    </source>
</evidence>
<organism evidence="1 2">
    <name type="scientific">Candida boidinii</name>
    <name type="common">Yeast</name>
    <dbReference type="NCBI Taxonomy" id="5477"/>
    <lineage>
        <taxon>Eukaryota</taxon>
        <taxon>Fungi</taxon>
        <taxon>Dikarya</taxon>
        <taxon>Ascomycota</taxon>
        <taxon>Saccharomycotina</taxon>
        <taxon>Pichiomycetes</taxon>
        <taxon>Pichiales</taxon>
        <taxon>Pichiaceae</taxon>
        <taxon>Ogataea</taxon>
        <taxon>Ogataea/Candida clade</taxon>
    </lineage>
</organism>
<protein>
    <submittedName>
        <fullName evidence="1">Unnamed protein product</fullName>
    </submittedName>
</protein>
<dbReference type="Proteomes" id="UP001165101">
    <property type="component" value="Unassembled WGS sequence"/>
</dbReference>
<accession>A0ACB5THX1</accession>
<evidence type="ECO:0000313" key="2">
    <source>
        <dbReference type="Proteomes" id="UP001165101"/>
    </source>
</evidence>
<reference evidence="1" key="1">
    <citation type="submission" date="2023-04" db="EMBL/GenBank/DDBJ databases">
        <title>Candida boidinii NBRC 1967.</title>
        <authorList>
            <person name="Ichikawa N."/>
            <person name="Sato H."/>
            <person name="Tonouchi N."/>
        </authorList>
    </citation>
    <scope>NUCLEOTIDE SEQUENCE</scope>
    <source>
        <strain evidence="1">NBRC 1967</strain>
    </source>
</reference>
<gene>
    <name evidence="1" type="ORF">Cboi01_000096500</name>
</gene>
<comment type="caution">
    <text evidence="1">The sequence shown here is derived from an EMBL/GenBank/DDBJ whole genome shotgun (WGS) entry which is preliminary data.</text>
</comment>